<gene>
    <name evidence="2" type="ORF">NOCA2230060</name>
</gene>
<reference evidence="2" key="1">
    <citation type="submission" date="2015-08" db="EMBL/GenBank/DDBJ databases">
        <authorList>
            <person name="Babu N.S."/>
            <person name="Beckwith C.J."/>
            <person name="Beseler K.G."/>
            <person name="Brison A."/>
            <person name="Carone J.V."/>
            <person name="Caskin T.P."/>
            <person name="Diamond M."/>
            <person name="Durham M.E."/>
            <person name="Foxe J.M."/>
            <person name="Go M."/>
            <person name="Henderson B.A."/>
            <person name="Jones I.B."/>
            <person name="McGettigan J.A."/>
            <person name="Micheletti S.J."/>
            <person name="Nasrallah M.E."/>
            <person name="Ortiz D."/>
            <person name="Piller C.R."/>
            <person name="Privatt S.R."/>
            <person name="Schneider S.L."/>
            <person name="Sharp S."/>
            <person name="Smith T.C."/>
            <person name="Stanton J.D."/>
            <person name="Ullery H.E."/>
            <person name="Wilson R.J."/>
            <person name="Serrano M.G."/>
            <person name="Buck G."/>
            <person name="Lee V."/>
            <person name="Wang Y."/>
            <person name="Carvalho R."/>
            <person name="Voegtly L."/>
            <person name="Shi R."/>
            <person name="Duckworth R."/>
            <person name="Johnson A."/>
            <person name="Loviza R."/>
            <person name="Walstead R."/>
            <person name="Shah Z."/>
            <person name="Kiflezghi M."/>
            <person name="Wade K."/>
            <person name="Ball S.L."/>
            <person name="Bradley K.W."/>
            <person name="Asai D.J."/>
            <person name="Bowman C.A."/>
            <person name="Russell D.A."/>
            <person name="Pope W.H."/>
            <person name="Jacobs-Sera D."/>
            <person name="Hendrix R.W."/>
            <person name="Hatfull G.F."/>
        </authorList>
    </citation>
    <scope>NUCLEOTIDE SEQUENCE</scope>
</reference>
<feature type="region of interest" description="Disordered" evidence="1">
    <location>
        <begin position="269"/>
        <end position="300"/>
    </location>
</feature>
<name>A0A2P2BZE5_9ZZZZ</name>
<dbReference type="PROSITE" id="PS51257">
    <property type="entry name" value="PROKAR_LIPOPROTEIN"/>
    <property type="match status" value="1"/>
</dbReference>
<evidence type="ECO:0000313" key="2">
    <source>
        <dbReference type="EMBL" id="CUR55140.1"/>
    </source>
</evidence>
<sequence>MVGGRRRVRTPIVVLLLVSLLAACRGDAQPPTSQAAVGCRQEHRCVWVRFPFRDFVPQGMALGPHDTAYLTGYQWKPRRGHRYCQVVEVDRTSGEVRAQSVLRACRHGGGAVLTGQGLWITGPSRLWLLDPAAIGDTDPLLREWSVEQPIVASTLTANRDGLIMATFSTDEPGRTYRFAFDDLLAGGATMMVAQGQGRGRVVATSVRRSPARVQGVTHHHGELYFASSSSYCGALTLPSGRRVALVPGAEGLGFDAAGDLWVVSESSAGPYRRAGDRPRTPTLTRLDPAELRSEPACAWD</sequence>
<dbReference type="EMBL" id="CZKA01000016">
    <property type="protein sequence ID" value="CUR55140.1"/>
    <property type="molecule type" value="Genomic_DNA"/>
</dbReference>
<dbReference type="AlphaFoldDB" id="A0A2P2BZE5"/>
<organism evidence="2">
    <name type="scientific">metagenome</name>
    <dbReference type="NCBI Taxonomy" id="256318"/>
    <lineage>
        <taxon>unclassified sequences</taxon>
        <taxon>metagenomes</taxon>
    </lineage>
</organism>
<proteinExistence type="predicted"/>
<evidence type="ECO:0000256" key="1">
    <source>
        <dbReference type="SAM" id="MobiDB-lite"/>
    </source>
</evidence>
<protein>
    <submittedName>
        <fullName evidence="2">Uncharacterized protein</fullName>
    </submittedName>
</protein>
<accession>A0A2P2BZE5</accession>